<gene>
    <name evidence="7" type="ORF">AAHA92_29961</name>
</gene>
<protein>
    <submittedName>
        <fullName evidence="7">Myb family transcription factor EFM-like</fullName>
    </submittedName>
</protein>
<dbReference type="PANTHER" id="PTHR31003:SF19">
    <property type="entry name" value="MYB FAMILY TRANSCRIPTION FACTOR EFM"/>
    <property type="match status" value="1"/>
</dbReference>
<dbReference type="InterPro" id="IPR009057">
    <property type="entry name" value="Homeodomain-like_sf"/>
</dbReference>
<dbReference type="GO" id="GO:0003677">
    <property type="term" value="F:DNA binding"/>
    <property type="evidence" value="ECO:0007669"/>
    <property type="project" value="UniProtKB-KW"/>
</dbReference>
<reference evidence="7 8" key="1">
    <citation type="submission" date="2024-06" db="EMBL/GenBank/DDBJ databases">
        <title>A chromosome level genome sequence of Diviner's sage (Salvia divinorum).</title>
        <authorList>
            <person name="Ford S.A."/>
            <person name="Ro D.-K."/>
            <person name="Ness R.W."/>
            <person name="Phillips M.A."/>
        </authorList>
    </citation>
    <scope>NUCLEOTIDE SEQUENCE [LARGE SCALE GENOMIC DNA]</scope>
    <source>
        <strain evidence="7">SAF-2024a</strain>
        <tissue evidence="7">Leaf</tissue>
    </source>
</reference>
<dbReference type="SUPFAM" id="SSF46689">
    <property type="entry name" value="Homeodomain-like"/>
    <property type="match status" value="1"/>
</dbReference>
<accession>A0ABD1G023</accession>
<dbReference type="PANTHER" id="PTHR31003">
    <property type="entry name" value="MYB FAMILY TRANSCRIPTION FACTOR"/>
    <property type="match status" value="1"/>
</dbReference>
<evidence type="ECO:0000256" key="1">
    <source>
        <dbReference type="ARBA" id="ARBA00004123"/>
    </source>
</evidence>
<evidence type="ECO:0000256" key="2">
    <source>
        <dbReference type="ARBA" id="ARBA00023015"/>
    </source>
</evidence>
<dbReference type="InterPro" id="IPR044787">
    <property type="entry name" value="HHO5-like"/>
</dbReference>
<evidence type="ECO:0000259" key="6">
    <source>
        <dbReference type="PROSITE" id="PS51294"/>
    </source>
</evidence>
<organism evidence="7 8">
    <name type="scientific">Salvia divinorum</name>
    <name type="common">Maria pastora</name>
    <name type="synonym">Diviner's sage</name>
    <dbReference type="NCBI Taxonomy" id="28513"/>
    <lineage>
        <taxon>Eukaryota</taxon>
        <taxon>Viridiplantae</taxon>
        <taxon>Streptophyta</taxon>
        <taxon>Embryophyta</taxon>
        <taxon>Tracheophyta</taxon>
        <taxon>Spermatophyta</taxon>
        <taxon>Magnoliopsida</taxon>
        <taxon>eudicotyledons</taxon>
        <taxon>Gunneridae</taxon>
        <taxon>Pentapetalae</taxon>
        <taxon>asterids</taxon>
        <taxon>lamiids</taxon>
        <taxon>Lamiales</taxon>
        <taxon>Lamiaceae</taxon>
        <taxon>Nepetoideae</taxon>
        <taxon>Mentheae</taxon>
        <taxon>Salviinae</taxon>
        <taxon>Salvia</taxon>
        <taxon>Salvia subgen. Calosphace</taxon>
    </lineage>
</organism>
<name>A0ABD1G023_SALDI</name>
<evidence type="ECO:0000256" key="5">
    <source>
        <dbReference type="ARBA" id="ARBA00023242"/>
    </source>
</evidence>
<dbReference type="InterPro" id="IPR058673">
    <property type="entry name" value="HHO5-like_N"/>
</dbReference>
<keyword evidence="2" id="KW-0805">Transcription regulation</keyword>
<dbReference type="InterPro" id="IPR006447">
    <property type="entry name" value="Myb_dom_plants"/>
</dbReference>
<dbReference type="EMBL" id="JBEAFC010000011">
    <property type="protein sequence ID" value="KAL1537449.1"/>
    <property type="molecule type" value="Genomic_DNA"/>
</dbReference>
<dbReference type="NCBIfam" id="TIGR01557">
    <property type="entry name" value="myb_SHAQKYF"/>
    <property type="match status" value="1"/>
</dbReference>
<proteinExistence type="predicted"/>
<keyword evidence="3" id="KW-0238">DNA-binding</keyword>
<comment type="caution">
    <text evidence="7">The sequence shown here is derived from an EMBL/GenBank/DDBJ whole genome shotgun (WGS) entry which is preliminary data.</text>
</comment>
<keyword evidence="8" id="KW-1185">Reference proteome</keyword>
<dbReference type="PROSITE" id="PS51294">
    <property type="entry name" value="HTH_MYB"/>
    <property type="match status" value="1"/>
</dbReference>
<dbReference type="Pfam" id="PF26575">
    <property type="entry name" value="HHO5_N"/>
    <property type="match status" value="1"/>
</dbReference>
<evidence type="ECO:0000313" key="7">
    <source>
        <dbReference type="EMBL" id="KAL1537449.1"/>
    </source>
</evidence>
<dbReference type="InterPro" id="IPR001005">
    <property type="entry name" value="SANT/Myb"/>
</dbReference>
<keyword evidence="4" id="KW-0804">Transcription</keyword>
<dbReference type="GO" id="GO:0006355">
    <property type="term" value="P:regulation of DNA-templated transcription"/>
    <property type="evidence" value="ECO:0007669"/>
    <property type="project" value="UniProtKB-ARBA"/>
</dbReference>
<evidence type="ECO:0000313" key="8">
    <source>
        <dbReference type="Proteomes" id="UP001567538"/>
    </source>
</evidence>
<keyword evidence="5" id="KW-0539">Nucleus</keyword>
<evidence type="ECO:0000256" key="4">
    <source>
        <dbReference type="ARBA" id="ARBA00023163"/>
    </source>
</evidence>
<dbReference type="GO" id="GO:0005634">
    <property type="term" value="C:nucleus"/>
    <property type="evidence" value="ECO:0007669"/>
    <property type="project" value="UniProtKB-SubCell"/>
</dbReference>
<dbReference type="InterPro" id="IPR017930">
    <property type="entry name" value="Myb_dom"/>
</dbReference>
<dbReference type="AlphaFoldDB" id="A0ABD1G023"/>
<dbReference type="Pfam" id="PF00249">
    <property type="entry name" value="Myb_DNA-binding"/>
    <property type="match status" value="1"/>
</dbReference>
<dbReference type="FunFam" id="1.10.10.60:FF:000007">
    <property type="entry name" value="Two-component response regulator"/>
    <property type="match status" value="1"/>
</dbReference>
<dbReference type="Proteomes" id="UP001567538">
    <property type="component" value="Unassembled WGS sequence"/>
</dbReference>
<feature type="domain" description="HTH myb-type" evidence="6">
    <location>
        <begin position="104"/>
        <end position="164"/>
    </location>
</feature>
<dbReference type="Gene3D" id="1.10.10.60">
    <property type="entry name" value="Homeodomain-like"/>
    <property type="match status" value="1"/>
</dbReference>
<comment type="subcellular location">
    <subcellularLocation>
        <location evidence="1">Nucleus</location>
    </subcellularLocation>
</comment>
<sequence>MASSTGLCLNIESVVEKTQKLEEFVACLEEEKLKIEGFKRELPLCMQLLTNATEASRRELQTQRMKQLSADKANWMASATLWGHQVEGGIPSPELGLAPPDNKEKRKARRCWSPHLHRRFLSALHMLGGSQLATPKQITQLMKVEGLTSDEVKSHLQKYRLHAEIQAPSPVVVVGSIWVPPEYAAHDGAPPPAFYERSPLPPP</sequence>
<evidence type="ECO:0000256" key="3">
    <source>
        <dbReference type="ARBA" id="ARBA00023125"/>
    </source>
</evidence>